<dbReference type="SMART" id="SM00233">
    <property type="entry name" value="PH"/>
    <property type="match status" value="1"/>
</dbReference>
<evidence type="ECO:0000313" key="9">
    <source>
        <dbReference type="EMBL" id="POS88136.1"/>
    </source>
</evidence>
<dbReference type="InterPro" id="IPR011993">
    <property type="entry name" value="PH-like_dom_sf"/>
</dbReference>
<dbReference type="Pfam" id="PF16746">
    <property type="entry name" value="BAR_3"/>
    <property type="match status" value="1"/>
</dbReference>
<dbReference type="OrthoDB" id="10070851at2759"/>
<dbReference type="Gene3D" id="1.20.1270.60">
    <property type="entry name" value="Arfaptin homology (AH) domain/BAR domain"/>
    <property type="match status" value="1"/>
</dbReference>
<keyword evidence="4 6" id="KW-0472">Membrane</keyword>
<dbReference type="InterPro" id="IPR001849">
    <property type="entry name" value="PH_domain"/>
</dbReference>
<reference evidence="9 10" key="1">
    <citation type="submission" date="2017-10" db="EMBL/GenBank/DDBJ databases">
        <title>Development of genomic resources for the powdery mildew, Erysiphe pulchra.</title>
        <authorList>
            <person name="Wadl P.A."/>
            <person name="Mack B.M."/>
            <person name="Moore G."/>
            <person name="Beltz S.B."/>
        </authorList>
    </citation>
    <scope>NUCLEOTIDE SEQUENCE [LARGE SCALE GENOMIC DNA]</scope>
    <source>
        <strain evidence="9">Cflorida</strain>
    </source>
</reference>
<accession>A0A2S4Q1I6</accession>
<evidence type="ECO:0000259" key="7">
    <source>
        <dbReference type="PROSITE" id="PS50003"/>
    </source>
</evidence>
<keyword evidence="10" id="KW-1185">Reference proteome</keyword>
<dbReference type="PANTHER" id="PTHR14248">
    <property type="entry name" value="CYCLIN Y, ISOFORM A"/>
    <property type="match status" value="1"/>
</dbReference>
<dbReference type="InterPro" id="IPR031968">
    <property type="entry name" value="VASt"/>
</dbReference>
<evidence type="ECO:0000259" key="8">
    <source>
        <dbReference type="PROSITE" id="PS51778"/>
    </source>
</evidence>
<comment type="caution">
    <text evidence="9">The sequence shown here is derived from an EMBL/GenBank/DDBJ whole genome shotgun (WGS) entry which is preliminary data.</text>
</comment>
<comment type="subcellular location">
    <subcellularLocation>
        <location evidence="1">Membrane</location>
    </subcellularLocation>
</comment>
<evidence type="ECO:0000256" key="4">
    <source>
        <dbReference type="ARBA" id="ARBA00023136"/>
    </source>
</evidence>
<evidence type="ECO:0000256" key="5">
    <source>
        <dbReference type="SAM" id="MobiDB-lite"/>
    </source>
</evidence>
<keyword evidence="3 6" id="KW-1133">Transmembrane helix</keyword>
<dbReference type="Gene3D" id="2.30.29.30">
    <property type="entry name" value="Pleckstrin-homology domain (PH domain)/Phosphotyrosine-binding domain (PTB)"/>
    <property type="match status" value="1"/>
</dbReference>
<sequence length="1393" mass="159652">MVEATAPFPSKRTEKSSLSLIPIGLREASCDSPTFRATAVHFSDQVIVVEKWLNTYIKYVSKLMGDITKIEESFNNLTLRSVPPPSITEAVIDHDYTLLALNRYRESSKNWFLQTISCMKRMESQIAEPIKAFINGELRVFKEARRNLDQTQKIFDQMLARYVGQSKTKAPSALREDAFQVHETRKAYLKGKIITENKRNLKLIWIAIFSFFGFLYFEIKRSSENTVSIFTEIGAEIDRIRGWSKEIESSEAVFRRELHFARREIAEITVETSKPSREIEDYNVSTVAFLGSKPPSKSDKKPLEKEKLMAEKQGWLFLRTLTGKPARTSWARRWFYVKAGIFGWLAQGAYSGAVEESGRIGVLLCNVKPAVQEDRRFCFEIKTKNQAVLLQAETQQNLMEWLEVFERAKKTSLLGNPDTSSLPDNIEFEISSPLTFSSVTKSIDGHLTHTIDELTGHISDRLNNSPISGTDVANSSKGIIVDTNLQRRSNTMKDEDEQVRDQPSKIMQRFDPIRKSGLAYFEQPASSTIGNLLSSSHNNFQSVMNQAELNIPTRSSFFSPETKKNSLAPTTLALAPASTSLSKKAISTNSERHTQLASDFNSGIPSVIVANFWGSSNWGYIDRLEKCHNLTYSNATNDQDKLYSQDDENCKPQTRVEKISELPLSFTNSPDVVKENIVHESCSKGDLEAVKSQNHTILENFPANYPSELMAQDAQFRILFPGVPKSDILLLVFRAIWNHNEQQEFPGRVYVTHRHIYFYSHHLGLVLITGVSMKHISDITAAPGKDCDFIFLHIREDLKERTSRIALKIFLEPFRLLQSRLSYLIQNSQADISDRFEDILSTLVKMEHKLNLKTRPSLDSEEDTSKHNQADNRIEHNQKYQNSRNPIQGERWPTSKIIKNEAEKLQLPSHQVNYEPLDIKLKVAERQFNISSKALFHVIFGDNSDIFQKFYYQRGAKDIVQGPWFSLEDGRMRREFHFQSSFSNLFQTQEISIADHQVIDIKEDHLRYVISYTNTFWHLPYHSDFYLIFKIVITYVEKSKCKLALHTKVDWSEKPVLCKGLIERQALSDSTFLAKLLTEEITDQARKLGPHSRTKKSLLMFGQVGQQSLTIKVDPRSYEHKLIINIKQQTIAMLLLQLIASHTQAAINLILTYLFLGIKLIGSFTSAHGIILSFLFISLLTNTLFTLRDASYWWSERKAINFMTKIGVGPNQIVSKAIYIKDLDDALNLAPVKIPELTGKKCYNHFKWITNVTDLNLPHQLAGTVFLDVTTQSAARRLLRIRQNLGSYRHSILVASRLINSIEKEILRAEWENWLLDENIRCKRVSSLLRGDLANLSKVKRTDFLVNTLNMTNNEWYKNKKLDALRKWKEAYCESCAVELEFLTRGKGHKAFD</sequence>
<dbReference type="GO" id="GO:0005737">
    <property type="term" value="C:cytoplasm"/>
    <property type="evidence" value="ECO:0007669"/>
    <property type="project" value="InterPro"/>
</dbReference>
<keyword evidence="2 6" id="KW-0812">Transmembrane</keyword>
<evidence type="ECO:0000313" key="10">
    <source>
        <dbReference type="Proteomes" id="UP000237438"/>
    </source>
</evidence>
<proteinExistence type="predicted"/>
<evidence type="ECO:0008006" key="11">
    <source>
        <dbReference type="Google" id="ProtNLM"/>
    </source>
</evidence>
<dbReference type="InterPro" id="IPR027267">
    <property type="entry name" value="AH/BAR_dom_sf"/>
</dbReference>
<gene>
    <name evidence="9" type="ORF">EPUL_000282</name>
</gene>
<evidence type="ECO:0000256" key="3">
    <source>
        <dbReference type="ARBA" id="ARBA00022989"/>
    </source>
</evidence>
<evidence type="ECO:0000256" key="1">
    <source>
        <dbReference type="ARBA" id="ARBA00004370"/>
    </source>
</evidence>
<dbReference type="PROSITE" id="PS50003">
    <property type="entry name" value="PH_DOMAIN"/>
    <property type="match status" value="1"/>
</dbReference>
<feature type="region of interest" description="Disordered" evidence="5">
    <location>
        <begin position="854"/>
        <end position="891"/>
    </location>
</feature>
<dbReference type="GO" id="GO:0016020">
    <property type="term" value="C:membrane"/>
    <property type="evidence" value="ECO:0007669"/>
    <property type="project" value="UniProtKB-SubCell"/>
</dbReference>
<dbReference type="STRING" id="225359.A0A2S4Q1I6"/>
<protein>
    <recommendedName>
        <fullName evidence="11">PH domain-containing protein</fullName>
    </recommendedName>
</protein>
<dbReference type="Proteomes" id="UP000237438">
    <property type="component" value="Unassembled WGS sequence"/>
</dbReference>
<feature type="domain" description="PH" evidence="7">
    <location>
        <begin position="309"/>
        <end position="410"/>
    </location>
</feature>
<dbReference type="CDD" id="cd07609">
    <property type="entry name" value="BAR_SIP3_fungi"/>
    <property type="match status" value="1"/>
</dbReference>
<dbReference type="Pfam" id="PF00169">
    <property type="entry name" value="PH"/>
    <property type="match status" value="1"/>
</dbReference>
<feature type="transmembrane region" description="Helical" evidence="6">
    <location>
        <begin position="1131"/>
        <end position="1155"/>
    </location>
</feature>
<feature type="domain" description="VASt" evidence="8">
    <location>
        <begin position="919"/>
        <end position="1089"/>
    </location>
</feature>
<feature type="compositionally biased region" description="Basic and acidic residues" evidence="5">
    <location>
        <begin position="863"/>
        <end position="878"/>
    </location>
</feature>
<evidence type="ECO:0000256" key="6">
    <source>
        <dbReference type="SAM" id="Phobius"/>
    </source>
</evidence>
<dbReference type="SUPFAM" id="SSF103657">
    <property type="entry name" value="BAR/IMD domain-like"/>
    <property type="match status" value="1"/>
</dbReference>
<dbReference type="SUPFAM" id="SSF50729">
    <property type="entry name" value="PH domain-like"/>
    <property type="match status" value="1"/>
</dbReference>
<feature type="transmembrane region" description="Helical" evidence="6">
    <location>
        <begin position="1167"/>
        <end position="1187"/>
    </location>
</feature>
<dbReference type="InterPro" id="IPR042067">
    <property type="entry name" value="Sip3_PH"/>
</dbReference>
<organism evidence="9 10">
    <name type="scientific">Erysiphe pulchra</name>
    <dbReference type="NCBI Taxonomy" id="225359"/>
    <lineage>
        <taxon>Eukaryota</taxon>
        <taxon>Fungi</taxon>
        <taxon>Dikarya</taxon>
        <taxon>Ascomycota</taxon>
        <taxon>Pezizomycotina</taxon>
        <taxon>Leotiomycetes</taxon>
        <taxon>Erysiphales</taxon>
        <taxon>Erysiphaceae</taxon>
        <taxon>Erysiphe</taxon>
    </lineage>
</organism>
<dbReference type="EMBL" id="PEDP01000027">
    <property type="protein sequence ID" value="POS88136.1"/>
    <property type="molecule type" value="Genomic_DNA"/>
</dbReference>
<dbReference type="CDD" id="cd13280">
    <property type="entry name" value="PH_SIP3"/>
    <property type="match status" value="1"/>
</dbReference>
<dbReference type="PROSITE" id="PS51778">
    <property type="entry name" value="VAST"/>
    <property type="match status" value="1"/>
</dbReference>
<dbReference type="Pfam" id="PF16016">
    <property type="entry name" value="VASt"/>
    <property type="match status" value="1"/>
</dbReference>
<name>A0A2S4Q1I6_9PEZI</name>
<dbReference type="InterPro" id="IPR039463">
    <property type="entry name" value="Sip3/Lam1_BAR"/>
</dbReference>
<evidence type="ECO:0000256" key="2">
    <source>
        <dbReference type="ARBA" id="ARBA00022692"/>
    </source>
</evidence>
<dbReference type="InterPro" id="IPR004148">
    <property type="entry name" value="BAR_dom"/>
</dbReference>